<accession>A0ABM7T1C1</accession>
<dbReference type="CDD" id="cd00592">
    <property type="entry name" value="HTH_MerR-like"/>
    <property type="match status" value="1"/>
</dbReference>
<organism evidence="2 3">
    <name type="scientific">Clostridium gelidum</name>
    <dbReference type="NCBI Taxonomy" id="704125"/>
    <lineage>
        <taxon>Bacteria</taxon>
        <taxon>Bacillati</taxon>
        <taxon>Bacillota</taxon>
        <taxon>Clostridia</taxon>
        <taxon>Eubacteriales</taxon>
        <taxon>Clostridiaceae</taxon>
        <taxon>Clostridium</taxon>
    </lineage>
</organism>
<evidence type="ECO:0000313" key="3">
    <source>
        <dbReference type="Proteomes" id="UP000824633"/>
    </source>
</evidence>
<dbReference type="PROSITE" id="PS50937">
    <property type="entry name" value="HTH_MERR_2"/>
    <property type="match status" value="1"/>
</dbReference>
<dbReference type="Gene3D" id="1.10.1660.10">
    <property type="match status" value="1"/>
</dbReference>
<feature type="domain" description="HTH merR-type" evidence="1">
    <location>
        <begin position="7"/>
        <end position="73"/>
    </location>
</feature>
<dbReference type="InterPro" id="IPR009061">
    <property type="entry name" value="DNA-bd_dom_put_sf"/>
</dbReference>
<protein>
    <submittedName>
        <fullName evidence="2">MerR family transcriptional regulator</fullName>
    </submittedName>
</protein>
<dbReference type="SMART" id="SM00422">
    <property type="entry name" value="HTH_MERR"/>
    <property type="match status" value="1"/>
</dbReference>
<dbReference type="EMBL" id="AP024849">
    <property type="protein sequence ID" value="BCZ45002.1"/>
    <property type="molecule type" value="Genomic_DNA"/>
</dbReference>
<dbReference type="Proteomes" id="UP000824633">
    <property type="component" value="Chromosome"/>
</dbReference>
<dbReference type="Pfam" id="PF00376">
    <property type="entry name" value="MerR"/>
    <property type="match status" value="1"/>
</dbReference>
<proteinExistence type="predicted"/>
<dbReference type="RefSeq" id="WP_224036644.1">
    <property type="nucleotide sequence ID" value="NZ_AP024849.1"/>
</dbReference>
<dbReference type="InterPro" id="IPR000551">
    <property type="entry name" value="MerR-type_HTH_dom"/>
</dbReference>
<dbReference type="SUPFAM" id="SSF46955">
    <property type="entry name" value="Putative DNA-binding domain"/>
    <property type="match status" value="1"/>
</dbReference>
<keyword evidence="3" id="KW-1185">Reference proteome</keyword>
<evidence type="ECO:0000259" key="1">
    <source>
        <dbReference type="PROSITE" id="PS50937"/>
    </source>
</evidence>
<sequence length="249" mass="29723">MKKRNYIKEISDIFEVPSSTLRYWENECLIKFSRDEKNNYRLPSFQTILDIWNIAFYRDLSIPLKEIKLIPFMNIDELGTTLNKNKEKLIDEFHKLKNTIERIESKEKIIEKLKYLQSNPCYIDNCIFSAIKVFDYPKNYLNKEFIQLYLSKPNEGLIVIDSEKSLIDYGYFTSETDNDIFREKDSCEKLYLVGLLKVEFYNMLNNNYSELISNAENLGYKTGIIIGKYLITACDDKQYDYYEAWIELF</sequence>
<reference evidence="3" key="1">
    <citation type="submission" date="2021-07" db="EMBL/GenBank/DDBJ databases">
        <title>Complete genome sequencing of a Clostridium isolate.</title>
        <authorList>
            <person name="Ueki A."/>
            <person name="Tonouchi A."/>
        </authorList>
    </citation>
    <scope>NUCLEOTIDE SEQUENCE [LARGE SCALE GENOMIC DNA]</scope>
    <source>
        <strain evidence="3">C5S11</strain>
    </source>
</reference>
<evidence type="ECO:0000313" key="2">
    <source>
        <dbReference type="EMBL" id="BCZ45002.1"/>
    </source>
</evidence>
<gene>
    <name evidence="2" type="ORF">psyc5s11_10690</name>
</gene>
<name>A0ABM7T1C1_9CLOT</name>